<comment type="caution">
    <text evidence="7">The sequence shown here is derived from an EMBL/GenBank/DDBJ whole genome shotgun (WGS) entry which is preliminary data.</text>
</comment>
<evidence type="ECO:0000256" key="2">
    <source>
        <dbReference type="ARBA" id="ARBA00008791"/>
    </source>
</evidence>
<dbReference type="Gene3D" id="3.40.50.620">
    <property type="entry name" value="HUPs"/>
    <property type="match status" value="1"/>
</dbReference>
<evidence type="ECO:0000256" key="5">
    <source>
        <dbReference type="PIRNR" id="PIRNR006276"/>
    </source>
</evidence>
<sequence length="151" mass="16023">MQDYCHVLFATDFAPEARQAGARAREIASRYGARITLVHVVEEINVSAGYELMPLLPELPDETLMREAREALAKLADEIGLNDAELRVINAVSTKEGVVQTATEVGADLIVVGSHGRHGLALLLGSTANAVLHGAPCDVLAVRLSAEQLAG</sequence>
<dbReference type="PRINTS" id="PR01438">
    <property type="entry name" value="UNVRSLSTRESS"/>
</dbReference>
<dbReference type="OrthoDB" id="9792500at2"/>
<comment type="similarity">
    <text evidence="2 5">Belongs to the universal stress protein A family.</text>
</comment>
<evidence type="ECO:0000313" key="7">
    <source>
        <dbReference type="EMBL" id="PWV58502.1"/>
    </source>
</evidence>
<dbReference type="AlphaFoldDB" id="A0A317MPN1"/>
<dbReference type="SUPFAM" id="SSF52402">
    <property type="entry name" value="Adenine nucleotide alpha hydrolases-like"/>
    <property type="match status" value="1"/>
</dbReference>
<evidence type="ECO:0000256" key="4">
    <source>
        <dbReference type="ARBA" id="ARBA00022490"/>
    </source>
</evidence>
<protein>
    <recommendedName>
        <fullName evidence="5">Universal stress protein</fullName>
    </recommendedName>
</protein>
<reference evidence="7 8" key="1">
    <citation type="submission" date="2018-05" db="EMBL/GenBank/DDBJ databases">
        <title>Genomic Encyclopedia of Type Strains, Phase IV (KMG-IV): sequencing the most valuable type-strain genomes for metagenomic binning, comparative biology and taxonomic classification.</title>
        <authorList>
            <person name="Goeker M."/>
        </authorList>
    </citation>
    <scope>NUCLEOTIDE SEQUENCE [LARGE SCALE GENOMIC DNA]</scope>
    <source>
        <strain evidence="7 8">DSM 23606</strain>
    </source>
</reference>
<gene>
    <name evidence="7" type="ORF">C7443_1168</name>
</gene>
<dbReference type="Proteomes" id="UP000246569">
    <property type="component" value="Unassembled WGS sequence"/>
</dbReference>
<dbReference type="RefSeq" id="WP_110020459.1">
    <property type="nucleotide sequence ID" value="NZ_QGTJ01000016.1"/>
</dbReference>
<dbReference type="InterPro" id="IPR006016">
    <property type="entry name" value="UspA"/>
</dbReference>
<dbReference type="PANTHER" id="PTHR46268">
    <property type="entry name" value="STRESS RESPONSE PROTEIN NHAX"/>
    <property type="match status" value="1"/>
</dbReference>
<dbReference type="EMBL" id="QGTJ01000016">
    <property type="protein sequence ID" value="PWV58502.1"/>
    <property type="molecule type" value="Genomic_DNA"/>
</dbReference>
<feature type="domain" description="UspA" evidence="6">
    <location>
        <begin position="5"/>
        <end position="143"/>
    </location>
</feature>
<accession>A0A317MPN1</accession>
<dbReference type="PANTHER" id="PTHR46268:SF23">
    <property type="entry name" value="UNIVERSAL STRESS PROTEIN A-RELATED"/>
    <property type="match status" value="1"/>
</dbReference>
<evidence type="ECO:0000256" key="1">
    <source>
        <dbReference type="ARBA" id="ARBA00004496"/>
    </source>
</evidence>
<evidence type="ECO:0000259" key="6">
    <source>
        <dbReference type="Pfam" id="PF00582"/>
    </source>
</evidence>
<dbReference type="GO" id="GO:0005737">
    <property type="term" value="C:cytoplasm"/>
    <property type="evidence" value="ECO:0007669"/>
    <property type="project" value="UniProtKB-SubCell"/>
</dbReference>
<dbReference type="InterPro" id="IPR014729">
    <property type="entry name" value="Rossmann-like_a/b/a_fold"/>
</dbReference>
<evidence type="ECO:0000313" key="8">
    <source>
        <dbReference type="Proteomes" id="UP000246569"/>
    </source>
</evidence>
<keyword evidence="8" id="KW-1185">Reference proteome</keyword>
<dbReference type="Pfam" id="PF00582">
    <property type="entry name" value="Usp"/>
    <property type="match status" value="1"/>
</dbReference>
<organism evidence="7 8">
    <name type="scientific">Plasticicumulans acidivorans</name>
    <dbReference type="NCBI Taxonomy" id="886464"/>
    <lineage>
        <taxon>Bacteria</taxon>
        <taxon>Pseudomonadati</taxon>
        <taxon>Pseudomonadota</taxon>
        <taxon>Gammaproteobacteria</taxon>
        <taxon>Candidatus Competibacteraceae</taxon>
        <taxon>Plasticicumulans</taxon>
    </lineage>
</organism>
<keyword evidence="4 5" id="KW-0963">Cytoplasm</keyword>
<dbReference type="PIRSF" id="PIRSF006276">
    <property type="entry name" value="UspA"/>
    <property type="match status" value="1"/>
</dbReference>
<dbReference type="InterPro" id="IPR006015">
    <property type="entry name" value="Universal_stress_UspA"/>
</dbReference>
<name>A0A317MPN1_9GAMM</name>
<proteinExistence type="inferred from homology"/>
<comment type="subcellular location">
    <subcellularLocation>
        <location evidence="1 5">Cytoplasm</location>
    </subcellularLocation>
</comment>
<comment type="subunit">
    <text evidence="3">Homodimer.</text>
</comment>
<evidence type="ECO:0000256" key="3">
    <source>
        <dbReference type="ARBA" id="ARBA00011738"/>
    </source>
</evidence>